<protein>
    <submittedName>
        <fullName evidence="2">Uncharacterized protein</fullName>
    </submittedName>
</protein>
<evidence type="ECO:0000313" key="3">
    <source>
        <dbReference type="Proteomes" id="UP001519460"/>
    </source>
</evidence>
<evidence type="ECO:0000313" key="2">
    <source>
        <dbReference type="EMBL" id="KAK7478133.1"/>
    </source>
</evidence>
<feature type="region of interest" description="Disordered" evidence="1">
    <location>
        <begin position="1"/>
        <end position="43"/>
    </location>
</feature>
<comment type="caution">
    <text evidence="2">The sequence shown here is derived from an EMBL/GenBank/DDBJ whole genome shotgun (WGS) entry which is preliminary data.</text>
</comment>
<sequence length="115" mass="12345">MSRGVSLASTRQDNESGAVLAHPIGFPQRGPEPPRGQGWNRYAEPDTATDKKAYIAQTGNGQMTRRVQIHWADHSEEAYMDTPNYGSSVAQRLKDAVDKIQRKGCTGAGVGSGGS</sequence>
<dbReference type="AlphaFoldDB" id="A0ABD0JSM1"/>
<accession>A0ABD0JSM1</accession>
<evidence type="ECO:0000256" key="1">
    <source>
        <dbReference type="SAM" id="MobiDB-lite"/>
    </source>
</evidence>
<reference evidence="2 3" key="1">
    <citation type="journal article" date="2023" name="Sci. Data">
        <title>Genome assembly of the Korean intertidal mud-creeper Batillaria attramentaria.</title>
        <authorList>
            <person name="Patra A.K."/>
            <person name="Ho P.T."/>
            <person name="Jun S."/>
            <person name="Lee S.J."/>
            <person name="Kim Y."/>
            <person name="Won Y.J."/>
        </authorList>
    </citation>
    <scope>NUCLEOTIDE SEQUENCE [LARGE SCALE GENOMIC DNA]</scope>
    <source>
        <strain evidence="2">Wonlab-2016</strain>
    </source>
</reference>
<name>A0ABD0JSM1_9CAEN</name>
<proteinExistence type="predicted"/>
<dbReference type="Proteomes" id="UP001519460">
    <property type="component" value="Unassembled WGS sequence"/>
</dbReference>
<gene>
    <name evidence="2" type="ORF">BaRGS_00030668</name>
</gene>
<organism evidence="2 3">
    <name type="scientific">Batillaria attramentaria</name>
    <dbReference type="NCBI Taxonomy" id="370345"/>
    <lineage>
        <taxon>Eukaryota</taxon>
        <taxon>Metazoa</taxon>
        <taxon>Spiralia</taxon>
        <taxon>Lophotrochozoa</taxon>
        <taxon>Mollusca</taxon>
        <taxon>Gastropoda</taxon>
        <taxon>Caenogastropoda</taxon>
        <taxon>Sorbeoconcha</taxon>
        <taxon>Cerithioidea</taxon>
        <taxon>Batillariidae</taxon>
        <taxon>Batillaria</taxon>
    </lineage>
</organism>
<keyword evidence="3" id="KW-1185">Reference proteome</keyword>
<dbReference type="EMBL" id="JACVVK020000333">
    <property type="protein sequence ID" value="KAK7478133.1"/>
    <property type="molecule type" value="Genomic_DNA"/>
</dbReference>